<feature type="transmembrane region" description="Helical" evidence="8">
    <location>
        <begin position="115"/>
        <end position="133"/>
    </location>
</feature>
<evidence type="ECO:0000256" key="2">
    <source>
        <dbReference type="ARBA" id="ARBA00007935"/>
    </source>
</evidence>
<evidence type="ECO:0000256" key="8">
    <source>
        <dbReference type="SAM" id="Phobius"/>
    </source>
</evidence>
<dbReference type="GO" id="GO:0005886">
    <property type="term" value="C:plasma membrane"/>
    <property type="evidence" value="ECO:0007669"/>
    <property type="project" value="UniProtKB-SubCell"/>
</dbReference>
<sequence length="353" mass="36691">MTSTPAASFNDPRFADADTNPSARVLRRLDILTVAVLILLLLALCVISLLFGETTYSISELMQVLSGQVVPGASYSIGEIRLPRLVLGVLVGLAFGLSGSVFQTMLRNQLASPDIIGISAGASATGVVAILVFRLPQTLVSLWALVGALLAAAGIYVLSFRRGSFAGTRLILVGIGFTAILQSVVTFVLSRAAAWDLPTATRWLNGSLNGATWERIIPVGVAAIVVLPIVVVQLRNLKLLRLGDETAAALGVNVSRSRAVLIIGAVTLISVATAAAGPIAFVAFMSGPIAARLLRGGMFPPLVAAIVGALLTVGADFVGQNLLGARYPVGVVTGVLGAPFLIYLLIRSQRQGM</sequence>
<accession>A0A4P7QHF2</accession>
<dbReference type="KEGG" id="cee:CENDO_09255"/>
<feature type="transmembrane region" description="Helical" evidence="8">
    <location>
        <begin position="298"/>
        <end position="318"/>
    </location>
</feature>
<dbReference type="OrthoDB" id="4455417at2"/>
<dbReference type="PANTHER" id="PTHR30472">
    <property type="entry name" value="FERRIC ENTEROBACTIN TRANSPORT SYSTEM PERMEASE PROTEIN"/>
    <property type="match status" value="1"/>
</dbReference>
<comment type="subcellular location">
    <subcellularLocation>
        <location evidence="1">Cell membrane</location>
        <topology evidence="1">Multi-pass membrane protein</topology>
    </subcellularLocation>
</comment>
<keyword evidence="3" id="KW-0813">Transport</keyword>
<dbReference type="PANTHER" id="PTHR30472:SF24">
    <property type="entry name" value="FERRIC ENTEROBACTIN TRANSPORT SYSTEM PERMEASE PROTEIN FEPG"/>
    <property type="match status" value="1"/>
</dbReference>
<evidence type="ECO:0000313" key="10">
    <source>
        <dbReference type="Proteomes" id="UP000296352"/>
    </source>
</evidence>
<evidence type="ECO:0000256" key="5">
    <source>
        <dbReference type="ARBA" id="ARBA00022692"/>
    </source>
</evidence>
<keyword evidence="7 8" id="KW-0472">Membrane</keyword>
<keyword evidence="6 8" id="KW-1133">Transmembrane helix</keyword>
<evidence type="ECO:0000256" key="4">
    <source>
        <dbReference type="ARBA" id="ARBA00022475"/>
    </source>
</evidence>
<proteinExistence type="inferred from homology"/>
<evidence type="ECO:0000313" key="9">
    <source>
        <dbReference type="EMBL" id="QCB29115.1"/>
    </source>
</evidence>
<feature type="transmembrane region" description="Helical" evidence="8">
    <location>
        <begin position="259"/>
        <end position="286"/>
    </location>
</feature>
<evidence type="ECO:0000256" key="1">
    <source>
        <dbReference type="ARBA" id="ARBA00004651"/>
    </source>
</evidence>
<dbReference type="AlphaFoldDB" id="A0A4P7QHF2"/>
<feature type="transmembrane region" description="Helical" evidence="8">
    <location>
        <begin position="139"/>
        <end position="158"/>
    </location>
</feature>
<name>A0A4P7QHF2_9CORY</name>
<dbReference type="GO" id="GO:0022857">
    <property type="term" value="F:transmembrane transporter activity"/>
    <property type="evidence" value="ECO:0007669"/>
    <property type="project" value="InterPro"/>
</dbReference>
<dbReference type="EMBL" id="CP039247">
    <property type="protein sequence ID" value="QCB29115.1"/>
    <property type="molecule type" value="Genomic_DNA"/>
</dbReference>
<feature type="transmembrane region" description="Helical" evidence="8">
    <location>
        <begin position="170"/>
        <end position="195"/>
    </location>
</feature>
<feature type="transmembrane region" description="Helical" evidence="8">
    <location>
        <begin position="31"/>
        <end position="52"/>
    </location>
</feature>
<dbReference type="Pfam" id="PF01032">
    <property type="entry name" value="FecCD"/>
    <property type="match status" value="1"/>
</dbReference>
<organism evidence="9 10">
    <name type="scientific">Corynebacterium endometrii</name>
    <dbReference type="NCBI Taxonomy" id="2488819"/>
    <lineage>
        <taxon>Bacteria</taxon>
        <taxon>Bacillati</taxon>
        <taxon>Actinomycetota</taxon>
        <taxon>Actinomycetes</taxon>
        <taxon>Mycobacteriales</taxon>
        <taxon>Corynebacteriaceae</taxon>
        <taxon>Corynebacterium</taxon>
    </lineage>
</organism>
<dbReference type="SUPFAM" id="SSF81345">
    <property type="entry name" value="ABC transporter involved in vitamin B12 uptake, BtuC"/>
    <property type="match status" value="1"/>
</dbReference>
<dbReference type="RefSeq" id="WP_136141754.1">
    <property type="nucleotide sequence ID" value="NZ_CP039247.1"/>
</dbReference>
<dbReference type="CDD" id="cd06550">
    <property type="entry name" value="TM_ABC_iron-siderophores_like"/>
    <property type="match status" value="1"/>
</dbReference>
<protein>
    <submittedName>
        <fullName evidence="9">Iron-uptake system permease protein FeuC</fullName>
    </submittedName>
</protein>
<keyword evidence="10" id="KW-1185">Reference proteome</keyword>
<keyword evidence="4" id="KW-1003">Cell membrane</keyword>
<feature type="transmembrane region" description="Helical" evidence="8">
    <location>
        <begin position="85"/>
        <end position="103"/>
    </location>
</feature>
<dbReference type="Proteomes" id="UP000296352">
    <property type="component" value="Chromosome"/>
</dbReference>
<gene>
    <name evidence="9" type="primary">feuC2</name>
    <name evidence="9" type="ORF">CENDO_09255</name>
</gene>
<feature type="transmembrane region" description="Helical" evidence="8">
    <location>
        <begin position="215"/>
        <end position="234"/>
    </location>
</feature>
<reference evidence="9 10" key="1">
    <citation type="submission" date="2019-04" db="EMBL/GenBank/DDBJ databases">
        <title>Corynebacterium endometrii sp. nov., isolated from the uterus of a cow with endometritis.</title>
        <authorList>
            <person name="Ballas P."/>
            <person name="Ruckert C."/>
            <person name="Wagener K."/>
            <person name="Drillich M."/>
            <person name="Kaempfer P."/>
            <person name="Busse H.-J."/>
            <person name="Ehling-Schulz M."/>
        </authorList>
    </citation>
    <scope>NUCLEOTIDE SEQUENCE [LARGE SCALE GENOMIC DNA]</scope>
    <source>
        <strain evidence="9 10">LMM-1653</strain>
    </source>
</reference>
<feature type="transmembrane region" description="Helical" evidence="8">
    <location>
        <begin position="325"/>
        <end position="346"/>
    </location>
</feature>
<dbReference type="Gene3D" id="1.10.3470.10">
    <property type="entry name" value="ABC transporter involved in vitamin B12 uptake, BtuC"/>
    <property type="match status" value="1"/>
</dbReference>
<keyword evidence="5 8" id="KW-0812">Transmembrane</keyword>
<evidence type="ECO:0000256" key="6">
    <source>
        <dbReference type="ARBA" id="ARBA00022989"/>
    </source>
</evidence>
<evidence type="ECO:0000256" key="3">
    <source>
        <dbReference type="ARBA" id="ARBA00022448"/>
    </source>
</evidence>
<dbReference type="InterPro" id="IPR000522">
    <property type="entry name" value="ABC_transptr_permease_BtuC"/>
</dbReference>
<dbReference type="GO" id="GO:0033214">
    <property type="term" value="P:siderophore-iron import into cell"/>
    <property type="evidence" value="ECO:0007669"/>
    <property type="project" value="TreeGrafter"/>
</dbReference>
<comment type="similarity">
    <text evidence="2">Belongs to the binding-protein-dependent transport system permease family. FecCD subfamily.</text>
</comment>
<dbReference type="InterPro" id="IPR037294">
    <property type="entry name" value="ABC_BtuC-like"/>
</dbReference>
<evidence type="ECO:0000256" key="7">
    <source>
        <dbReference type="ARBA" id="ARBA00023136"/>
    </source>
</evidence>